<dbReference type="PANTHER" id="PTHR47154">
    <property type="entry name" value="G-PROTEIN COUPLED RECEPTOR MTH-RELATED"/>
    <property type="match status" value="1"/>
</dbReference>
<accession>A0A139W969</accession>
<evidence type="ECO:0000259" key="7">
    <source>
        <dbReference type="PROSITE" id="PS50261"/>
    </source>
</evidence>
<feature type="transmembrane region" description="Helical" evidence="5">
    <location>
        <begin position="962"/>
        <end position="984"/>
    </location>
</feature>
<keyword evidence="3 5" id="KW-1133">Transmembrane helix</keyword>
<dbReference type="InterPro" id="IPR017981">
    <property type="entry name" value="GPCR_2-like_7TM"/>
</dbReference>
<comment type="subcellular location">
    <subcellularLocation>
        <location evidence="1">Membrane</location>
        <topology evidence="1">Multi-pass membrane protein</topology>
    </subcellularLocation>
</comment>
<feature type="chain" id="PRO_5007299563" description="G-protein coupled receptors family 2 profile 2 domain-containing protein" evidence="6">
    <location>
        <begin position="21"/>
        <end position="1045"/>
    </location>
</feature>
<keyword evidence="4 5" id="KW-0472">Membrane</keyword>
<evidence type="ECO:0000313" key="9">
    <source>
        <dbReference type="Proteomes" id="UP000007266"/>
    </source>
</evidence>
<evidence type="ECO:0000256" key="4">
    <source>
        <dbReference type="ARBA" id="ARBA00023136"/>
    </source>
</evidence>
<evidence type="ECO:0000256" key="6">
    <source>
        <dbReference type="SAM" id="SignalP"/>
    </source>
</evidence>
<feature type="transmembrane region" description="Helical" evidence="5">
    <location>
        <begin position="936"/>
        <end position="956"/>
    </location>
</feature>
<keyword evidence="2 5" id="KW-0812">Transmembrane</keyword>
<keyword evidence="9" id="KW-1185">Reference proteome</keyword>
<name>A0A139W969_TRICA</name>
<organism evidence="8 9">
    <name type="scientific">Tribolium castaneum</name>
    <name type="common">Red flour beetle</name>
    <dbReference type="NCBI Taxonomy" id="7070"/>
    <lineage>
        <taxon>Eukaryota</taxon>
        <taxon>Metazoa</taxon>
        <taxon>Ecdysozoa</taxon>
        <taxon>Arthropoda</taxon>
        <taxon>Hexapoda</taxon>
        <taxon>Insecta</taxon>
        <taxon>Pterygota</taxon>
        <taxon>Neoptera</taxon>
        <taxon>Endopterygota</taxon>
        <taxon>Coleoptera</taxon>
        <taxon>Polyphaga</taxon>
        <taxon>Cucujiformia</taxon>
        <taxon>Tenebrionidae</taxon>
        <taxon>Tenebrionidae incertae sedis</taxon>
        <taxon>Tribolium</taxon>
    </lineage>
</organism>
<sequence length="1045" mass="118889">MNFATILIYQFLTCICFVISGVVNRQCLKKCCSNDSILSSEIGQCAKANETVPTNYKNVCLVSSTNCKNKTVIPIPEEHIQILDNNTLVYDFEQRKVLLDPESYCIDFLDSVVNHTVLGCFDSPQSQNIKELGETTTCSLSDFCKSKVPFVVNIDNFTIIENSLKYSFFGQLTQFDEFCINPSARTALVCISVPKNDLAKLSPGDDCIRKCCPHDSLISNVTKNCVQLNQTVQLPYENVCRVTKKTCFGDKFPAEIPQESFTIAENYDLVYTYNEVSVIFAKDDYCLDFTNQMEFLSALVCVESNNPGNSAPIVTNEFQLKMGASNLKFVIFVLFKVTLICASETDCETNKCIRKCCADDEFLNFDKSSLKCDLNFGKSLRDLANISLYQIIHGKTCDPELMKIPLDGVDMPFTLDGNKVLWENMEFNHTTSCIDVYGDKVVALVCTLGDEEEQLMAAIGQQFVNKKCKNVGDDADANLVKTAKLPHSAHVTIRSNYCDVSSKILFVINEDEEECSVRWNNKLYYRQEFLDYFCVDYNADNGGLRVLVCEDKCVYHAALLFFLAQIQKTSTFDFCDTKSAILSNTTSYSYKGQQEENCNCVRRTSCLRKCCAVGFYASKGVCLRYDNPDFVLNIPVYDGKKFVRNANADTNVLAGVMSCDFFIFESNEKDWFYPQDKGGILTSEYGLVENDFYCVDDFKDKGLAAFICYDRVTTEATSRKIYAAGMIISMPFLLLTFIAYALLPDRNLHMKALMFYVINLMFSYLLLVIIQLSESQFAEATCKSLGYFCLFFFLVSFFWMNVICIDIWWGFSGLRGFTGSKKTAERKRFLFYCAYAWGMPVLHVLVVFIIDILANQNSVLKPDIGNGQCFLRRGFPELLYFYGPMAILITINIVLFAITAIKIRRIKSETAMLKKEDSKRHSYENDRQIFNLYVKLLFAMGVNWSMEIISWAVIWAEEAPEAIWYLTDFCNAIYGVFIFFIFVFKRSIWKLLKKRYYTFIGKHHLAHSMTMTNTTRVTSYSTATSTIQETAHGGDNDTSTLKHDP</sequence>
<evidence type="ECO:0000256" key="2">
    <source>
        <dbReference type="ARBA" id="ARBA00022692"/>
    </source>
</evidence>
<dbReference type="SUPFAM" id="SSF81321">
    <property type="entry name" value="Family A G protein-coupled receptor-like"/>
    <property type="match status" value="1"/>
</dbReference>
<protein>
    <recommendedName>
        <fullName evidence="7">G-protein coupled receptors family 2 profile 2 domain-containing protein</fullName>
    </recommendedName>
</protein>
<feature type="transmembrane region" description="Helical" evidence="5">
    <location>
        <begin position="785"/>
        <end position="809"/>
    </location>
</feature>
<feature type="domain" description="G-protein coupled receptors family 2 profile 2" evidence="7">
    <location>
        <begin position="718"/>
        <end position="986"/>
    </location>
</feature>
<dbReference type="PANTHER" id="PTHR47154:SF2">
    <property type="entry name" value="G-PROTEIN COUPLED RECEPTOR MTH-RELATED"/>
    <property type="match status" value="1"/>
</dbReference>
<dbReference type="GO" id="GO:0007166">
    <property type="term" value="P:cell surface receptor signaling pathway"/>
    <property type="evidence" value="ECO:0007669"/>
    <property type="project" value="InterPro"/>
</dbReference>
<dbReference type="CDD" id="cd15039">
    <property type="entry name" value="7tmB3_Methuselah-like"/>
    <property type="match status" value="1"/>
</dbReference>
<evidence type="ECO:0000313" key="8">
    <source>
        <dbReference type="EMBL" id="KXZ75833.1"/>
    </source>
</evidence>
<feature type="signal peptide" evidence="6">
    <location>
        <begin position="1"/>
        <end position="20"/>
    </location>
</feature>
<dbReference type="InParanoid" id="A0A139W969"/>
<proteinExistence type="predicted"/>
<dbReference type="Gene3D" id="1.20.1070.10">
    <property type="entry name" value="Rhodopsin 7-helix transmembrane proteins"/>
    <property type="match status" value="1"/>
</dbReference>
<keyword evidence="6" id="KW-0732">Signal</keyword>
<dbReference type="GO" id="GO:0008528">
    <property type="term" value="F:G protein-coupled peptide receptor activity"/>
    <property type="evidence" value="ECO:0000318"/>
    <property type="project" value="GO_Central"/>
</dbReference>
<dbReference type="EMBL" id="KQ972625">
    <property type="protein sequence ID" value="KXZ75833.1"/>
    <property type="molecule type" value="Genomic_DNA"/>
</dbReference>
<reference evidence="8 9" key="2">
    <citation type="journal article" date="2010" name="Nucleic Acids Res.">
        <title>BeetleBase in 2010: revisions to provide comprehensive genomic information for Tribolium castaneum.</title>
        <authorList>
            <person name="Kim H.S."/>
            <person name="Murphy T."/>
            <person name="Xia J."/>
            <person name="Caragea D."/>
            <person name="Park Y."/>
            <person name="Beeman R.W."/>
            <person name="Lorenzen M.D."/>
            <person name="Butcher S."/>
            <person name="Manak J.R."/>
            <person name="Brown S.J."/>
        </authorList>
    </citation>
    <scope>NUCLEOTIDE SEQUENCE [LARGE SCALE GENOMIC DNA]</scope>
    <source>
        <strain evidence="8 9">Georgia GA2</strain>
    </source>
</reference>
<dbReference type="PROSITE" id="PS50261">
    <property type="entry name" value="G_PROTEIN_RECEP_F2_4"/>
    <property type="match status" value="1"/>
</dbReference>
<feature type="transmembrane region" description="Helical" evidence="5">
    <location>
        <begin position="755"/>
        <end position="773"/>
    </location>
</feature>
<reference evidence="8 9" key="1">
    <citation type="journal article" date="2008" name="Nature">
        <title>The genome of the model beetle and pest Tribolium castaneum.</title>
        <authorList>
            <consortium name="Tribolium Genome Sequencing Consortium"/>
            <person name="Richards S."/>
            <person name="Gibbs R.A."/>
            <person name="Weinstock G.M."/>
            <person name="Brown S.J."/>
            <person name="Denell R."/>
            <person name="Beeman R.W."/>
            <person name="Gibbs R."/>
            <person name="Beeman R.W."/>
            <person name="Brown S.J."/>
            <person name="Bucher G."/>
            <person name="Friedrich M."/>
            <person name="Grimmelikhuijzen C.J."/>
            <person name="Klingler M."/>
            <person name="Lorenzen M."/>
            <person name="Richards S."/>
            <person name="Roth S."/>
            <person name="Schroder R."/>
            <person name="Tautz D."/>
            <person name="Zdobnov E.M."/>
            <person name="Muzny D."/>
            <person name="Gibbs R.A."/>
            <person name="Weinstock G.M."/>
            <person name="Attaway T."/>
            <person name="Bell S."/>
            <person name="Buhay C.J."/>
            <person name="Chandrabose M.N."/>
            <person name="Chavez D."/>
            <person name="Clerk-Blankenburg K.P."/>
            <person name="Cree A."/>
            <person name="Dao M."/>
            <person name="Davis C."/>
            <person name="Chacko J."/>
            <person name="Dinh H."/>
            <person name="Dugan-Rocha S."/>
            <person name="Fowler G."/>
            <person name="Garner T.T."/>
            <person name="Garnes J."/>
            <person name="Gnirke A."/>
            <person name="Hawes A."/>
            <person name="Hernandez J."/>
            <person name="Hines S."/>
            <person name="Holder M."/>
            <person name="Hume J."/>
            <person name="Jhangiani S.N."/>
            <person name="Joshi V."/>
            <person name="Khan Z.M."/>
            <person name="Jackson L."/>
            <person name="Kovar C."/>
            <person name="Kowis A."/>
            <person name="Lee S."/>
            <person name="Lewis L.R."/>
            <person name="Margolis J."/>
            <person name="Morgan M."/>
            <person name="Nazareth L.V."/>
            <person name="Nguyen N."/>
            <person name="Okwuonu G."/>
            <person name="Parker D."/>
            <person name="Richards S."/>
            <person name="Ruiz S.J."/>
            <person name="Santibanez J."/>
            <person name="Savard J."/>
            <person name="Scherer S.E."/>
            <person name="Schneider B."/>
            <person name="Sodergren E."/>
            <person name="Tautz D."/>
            <person name="Vattahil S."/>
            <person name="Villasana D."/>
            <person name="White C.S."/>
            <person name="Wright R."/>
            <person name="Park Y."/>
            <person name="Beeman R.W."/>
            <person name="Lord J."/>
            <person name="Oppert B."/>
            <person name="Lorenzen M."/>
            <person name="Brown S."/>
            <person name="Wang L."/>
            <person name="Savard J."/>
            <person name="Tautz D."/>
            <person name="Richards S."/>
            <person name="Weinstock G."/>
            <person name="Gibbs R.A."/>
            <person name="Liu Y."/>
            <person name="Worley K."/>
            <person name="Weinstock G."/>
            <person name="Elsik C.G."/>
            <person name="Reese J.T."/>
            <person name="Elhaik E."/>
            <person name="Landan G."/>
            <person name="Graur D."/>
            <person name="Arensburger P."/>
            <person name="Atkinson P."/>
            <person name="Beeman R.W."/>
            <person name="Beidler J."/>
            <person name="Brown S.J."/>
            <person name="Demuth J.P."/>
            <person name="Drury D.W."/>
            <person name="Du Y.Z."/>
            <person name="Fujiwara H."/>
            <person name="Lorenzen M."/>
            <person name="Maselli V."/>
            <person name="Osanai M."/>
            <person name="Park Y."/>
            <person name="Robertson H.M."/>
            <person name="Tu Z."/>
            <person name="Wang J.J."/>
            <person name="Wang S."/>
            <person name="Richards S."/>
            <person name="Song H."/>
            <person name="Zhang L."/>
            <person name="Sodergren E."/>
            <person name="Werner D."/>
            <person name="Stanke M."/>
            <person name="Morgenstern B."/>
            <person name="Solovyev V."/>
            <person name="Kosarev P."/>
            <person name="Brown G."/>
            <person name="Chen H.C."/>
            <person name="Ermolaeva O."/>
            <person name="Hlavina W."/>
            <person name="Kapustin Y."/>
            <person name="Kiryutin B."/>
            <person name="Kitts P."/>
            <person name="Maglott D."/>
            <person name="Pruitt K."/>
            <person name="Sapojnikov V."/>
            <person name="Souvorov A."/>
            <person name="Mackey A.J."/>
            <person name="Waterhouse R.M."/>
            <person name="Wyder S."/>
            <person name="Zdobnov E.M."/>
            <person name="Zdobnov E.M."/>
            <person name="Wyder S."/>
            <person name="Kriventseva E.V."/>
            <person name="Kadowaki T."/>
            <person name="Bork P."/>
            <person name="Aranda M."/>
            <person name="Bao R."/>
            <person name="Beermann A."/>
            <person name="Berns N."/>
            <person name="Bolognesi R."/>
            <person name="Bonneton F."/>
            <person name="Bopp D."/>
            <person name="Brown S.J."/>
            <person name="Bucher G."/>
            <person name="Butts T."/>
            <person name="Chaumot A."/>
            <person name="Denell R.E."/>
            <person name="Ferrier D.E."/>
            <person name="Friedrich M."/>
            <person name="Gordon C.M."/>
            <person name="Jindra M."/>
            <person name="Klingler M."/>
            <person name="Lan Q."/>
            <person name="Lattorff H.M."/>
            <person name="Laudet V."/>
            <person name="von Levetsow C."/>
            <person name="Liu Z."/>
            <person name="Lutz R."/>
            <person name="Lynch J.A."/>
            <person name="da Fonseca R.N."/>
            <person name="Posnien N."/>
            <person name="Reuter R."/>
            <person name="Roth S."/>
            <person name="Savard J."/>
            <person name="Schinko J.B."/>
            <person name="Schmitt C."/>
            <person name="Schoppmeier M."/>
            <person name="Schroder R."/>
            <person name="Shippy T.D."/>
            <person name="Simonnet F."/>
            <person name="Marques-Souza H."/>
            <person name="Tautz D."/>
            <person name="Tomoyasu Y."/>
            <person name="Trauner J."/>
            <person name="Van der Zee M."/>
            <person name="Vervoort M."/>
            <person name="Wittkopp N."/>
            <person name="Wimmer E.A."/>
            <person name="Yang X."/>
            <person name="Jones A.K."/>
            <person name="Sattelle D.B."/>
            <person name="Ebert P.R."/>
            <person name="Nelson D."/>
            <person name="Scott J.G."/>
            <person name="Beeman R.W."/>
            <person name="Muthukrishnan S."/>
            <person name="Kramer K.J."/>
            <person name="Arakane Y."/>
            <person name="Beeman R.W."/>
            <person name="Zhu Q."/>
            <person name="Hogenkamp D."/>
            <person name="Dixit R."/>
            <person name="Oppert B."/>
            <person name="Jiang H."/>
            <person name="Zou Z."/>
            <person name="Marshall J."/>
            <person name="Elpidina E."/>
            <person name="Vinokurov K."/>
            <person name="Oppert C."/>
            <person name="Zou Z."/>
            <person name="Evans J."/>
            <person name="Lu Z."/>
            <person name="Zhao P."/>
            <person name="Sumathipala N."/>
            <person name="Altincicek B."/>
            <person name="Vilcinskas A."/>
            <person name="Williams M."/>
            <person name="Hultmark D."/>
            <person name="Hetru C."/>
            <person name="Jiang H."/>
            <person name="Grimmelikhuijzen C.J."/>
            <person name="Hauser F."/>
            <person name="Cazzamali G."/>
            <person name="Williamson M."/>
            <person name="Park Y."/>
            <person name="Li B."/>
            <person name="Tanaka Y."/>
            <person name="Predel R."/>
            <person name="Neupert S."/>
            <person name="Schachtner J."/>
            <person name="Verleyen P."/>
            <person name="Raible F."/>
            <person name="Bork P."/>
            <person name="Friedrich M."/>
            <person name="Walden K.K."/>
            <person name="Robertson H.M."/>
            <person name="Angeli S."/>
            <person name="Foret S."/>
            <person name="Bucher G."/>
            <person name="Schuetz S."/>
            <person name="Maleszka R."/>
            <person name="Wimmer E.A."/>
            <person name="Beeman R.W."/>
            <person name="Lorenzen M."/>
            <person name="Tomoyasu Y."/>
            <person name="Miller S.C."/>
            <person name="Grossmann D."/>
            <person name="Bucher G."/>
        </authorList>
    </citation>
    <scope>NUCLEOTIDE SEQUENCE [LARGE SCALE GENOMIC DNA]</scope>
    <source>
        <strain evidence="8 9">Georgia GA2</strain>
    </source>
</reference>
<dbReference type="AlphaFoldDB" id="A0A139W969"/>
<dbReference type="InterPro" id="IPR000832">
    <property type="entry name" value="GPCR_2_secretin-like"/>
</dbReference>
<dbReference type="Pfam" id="PF00002">
    <property type="entry name" value="7tm_2"/>
    <property type="match status" value="1"/>
</dbReference>
<dbReference type="Proteomes" id="UP000007266">
    <property type="component" value="Unassembled WGS sequence"/>
</dbReference>
<gene>
    <name evidence="8" type="primary">AUGUSTUS-3.0.2_30964</name>
    <name evidence="8" type="ORF">TcasGA2_TC030964</name>
</gene>
<evidence type="ECO:0000256" key="3">
    <source>
        <dbReference type="ARBA" id="ARBA00022989"/>
    </source>
</evidence>
<dbReference type="InterPro" id="IPR051384">
    <property type="entry name" value="Mth_GPCR"/>
</dbReference>
<feature type="transmembrane region" description="Helical" evidence="5">
    <location>
        <begin position="829"/>
        <end position="850"/>
    </location>
</feature>
<dbReference type="GO" id="GO:0005886">
    <property type="term" value="C:plasma membrane"/>
    <property type="evidence" value="ECO:0000318"/>
    <property type="project" value="GO_Central"/>
</dbReference>
<evidence type="ECO:0000256" key="5">
    <source>
        <dbReference type="SAM" id="Phobius"/>
    </source>
</evidence>
<feature type="transmembrane region" description="Helical" evidence="5">
    <location>
        <begin position="880"/>
        <end position="901"/>
    </location>
</feature>
<feature type="transmembrane region" description="Helical" evidence="5">
    <location>
        <begin position="721"/>
        <end position="743"/>
    </location>
</feature>
<dbReference type="GO" id="GO:0007186">
    <property type="term" value="P:G protein-coupled receptor signaling pathway"/>
    <property type="evidence" value="ECO:0000318"/>
    <property type="project" value="GO_Central"/>
</dbReference>
<evidence type="ECO:0000256" key="1">
    <source>
        <dbReference type="ARBA" id="ARBA00004141"/>
    </source>
</evidence>